<evidence type="ECO:0000256" key="1">
    <source>
        <dbReference type="ARBA" id="ARBA00000083"/>
    </source>
</evidence>
<evidence type="ECO:0000256" key="2">
    <source>
        <dbReference type="ARBA" id="ARBA00001911"/>
    </source>
</evidence>
<dbReference type="CDD" id="cd05247">
    <property type="entry name" value="UDP_G4E_1_SDR_e"/>
    <property type="match status" value="1"/>
</dbReference>
<gene>
    <name evidence="13" type="primary">galE</name>
    <name evidence="13" type="ORF">ACFPYN_12450</name>
</gene>
<dbReference type="Proteomes" id="UP001596170">
    <property type="component" value="Unassembled WGS sequence"/>
</dbReference>
<organism evidence="13 14">
    <name type="scientific">Paenisporosarcina macmurdoensis</name>
    <dbReference type="NCBI Taxonomy" id="212659"/>
    <lineage>
        <taxon>Bacteria</taxon>
        <taxon>Bacillati</taxon>
        <taxon>Bacillota</taxon>
        <taxon>Bacilli</taxon>
        <taxon>Bacillales</taxon>
        <taxon>Caryophanaceae</taxon>
        <taxon>Paenisporosarcina</taxon>
    </lineage>
</organism>
<keyword evidence="7 11" id="KW-0520">NAD</keyword>
<evidence type="ECO:0000313" key="13">
    <source>
        <dbReference type="EMBL" id="MFC6040233.1"/>
    </source>
</evidence>
<dbReference type="EMBL" id="JBHSRI010000019">
    <property type="protein sequence ID" value="MFC6040233.1"/>
    <property type="molecule type" value="Genomic_DNA"/>
</dbReference>
<evidence type="ECO:0000256" key="7">
    <source>
        <dbReference type="ARBA" id="ARBA00023027"/>
    </source>
</evidence>
<evidence type="ECO:0000313" key="14">
    <source>
        <dbReference type="Proteomes" id="UP001596170"/>
    </source>
</evidence>
<evidence type="ECO:0000256" key="6">
    <source>
        <dbReference type="ARBA" id="ARBA00018569"/>
    </source>
</evidence>
<dbReference type="SUPFAM" id="SSF51735">
    <property type="entry name" value="NAD(P)-binding Rossmann-fold domains"/>
    <property type="match status" value="1"/>
</dbReference>
<dbReference type="Gene3D" id="3.40.50.720">
    <property type="entry name" value="NAD(P)-binding Rossmann-like Domain"/>
    <property type="match status" value="1"/>
</dbReference>
<dbReference type="GO" id="GO:0003978">
    <property type="term" value="F:UDP-glucose 4-epimerase activity"/>
    <property type="evidence" value="ECO:0007669"/>
    <property type="project" value="UniProtKB-EC"/>
</dbReference>
<dbReference type="InterPro" id="IPR005886">
    <property type="entry name" value="UDP_G4E"/>
</dbReference>
<dbReference type="RefSeq" id="WP_377734597.1">
    <property type="nucleotide sequence ID" value="NZ_JBHSRI010000019.1"/>
</dbReference>
<reference evidence="14" key="1">
    <citation type="journal article" date="2019" name="Int. J. Syst. Evol. Microbiol.">
        <title>The Global Catalogue of Microorganisms (GCM) 10K type strain sequencing project: providing services to taxonomists for standard genome sequencing and annotation.</title>
        <authorList>
            <consortium name="The Broad Institute Genomics Platform"/>
            <consortium name="The Broad Institute Genome Sequencing Center for Infectious Disease"/>
            <person name="Wu L."/>
            <person name="Ma J."/>
        </authorList>
    </citation>
    <scope>NUCLEOTIDE SEQUENCE [LARGE SCALE GENOMIC DNA]</scope>
    <source>
        <strain evidence="14">CCUG 54527</strain>
    </source>
</reference>
<protein>
    <recommendedName>
        <fullName evidence="6 11">UDP-glucose 4-epimerase</fullName>
        <ecNumber evidence="5 11">5.1.3.2</ecNumber>
    </recommendedName>
</protein>
<comment type="catalytic activity">
    <reaction evidence="1 11">
        <text>UDP-alpha-D-glucose = UDP-alpha-D-galactose</text>
        <dbReference type="Rhea" id="RHEA:22168"/>
        <dbReference type="ChEBI" id="CHEBI:58885"/>
        <dbReference type="ChEBI" id="CHEBI:66914"/>
        <dbReference type="EC" id="5.1.3.2"/>
    </reaction>
</comment>
<dbReference type="InterPro" id="IPR036291">
    <property type="entry name" value="NAD(P)-bd_dom_sf"/>
</dbReference>
<evidence type="ECO:0000259" key="12">
    <source>
        <dbReference type="Pfam" id="PF01370"/>
    </source>
</evidence>
<keyword evidence="8" id="KW-0299">Galactose metabolism</keyword>
<keyword evidence="10 11" id="KW-0119">Carbohydrate metabolism</keyword>
<evidence type="ECO:0000256" key="9">
    <source>
        <dbReference type="ARBA" id="ARBA00023235"/>
    </source>
</evidence>
<dbReference type="EC" id="5.1.3.2" evidence="5 11"/>
<comment type="cofactor">
    <cofactor evidence="2 11">
        <name>NAD(+)</name>
        <dbReference type="ChEBI" id="CHEBI:57540"/>
    </cofactor>
</comment>
<comment type="similarity">
    <text evidence="4 11">Belongs to the NAD(P)-dependent epimerase/dehydratase family.</text>
</comment>
<dbReference type="PANTHER" id="PTHR43725">
    <property type="entry name" value="UDP-GLUCOSE 4-EPIMERASE"/>
    <property type="match status" value="1"/>
</dbReference>
<proteinExistence type="inferred from homology"/>
<dbReference type="InterPro" id="IPR001509">
    <property type="entry name" value="Epimerase_deHydtase"/>
</dbReference>
<dbReference type="PANTHER" id="PTHR43725:SF53">
    <property type="entry name" value="UDP-ARABINOSE 4-EPIMERASE 1"/>
    <property type="match status" value="1"/>
</dbReference>
<keyword evidence="9 11" id="KW-0413">Isomerase</keyword>
<evidence type="ECO:0000256" key="3">
    <source>
        <dbReference type="ARBA" id="ARBA00004947"/>
    </source>
</evidence>
<evidence type="ECO:0000256" key="11">
    <source>
        <dbReference type="RuleBase" id="RU366046"/>
    </source>
</evidence>
<comment type="caution">
    <text evidence="13">The sequence shown here is derived from an EMBL/GenBank/DDBJ whole genome shotgun (WGS) entry which is preliminary data.</text>
</comment>
<evidence type="ECO:0000256" key="5">
    <source>
        <dbReference type="ARBA" id="ARBA00013189"/>
    </source>
</evidence>
<accession>A0ABW1LAU3</accession>
<dbReference type="NCBIfam" id="TIGR01179">
    <property type="entry name" value="galE"/>
    <property type="match status" value="1"/>
</dbReference>
<evidence type="ECO:0000256" key="8">
    <source>
        <dbReference type="ARBA" id="ARBA00023144"/>
    </source>
</evidence>
<comment type="subunit">
    <text evidence="11">Homodimer.</text>
</comment>
<evidence type="ECO:0000256" key="4">
    <source>
        <dbReference type="ARBA" id="ARBA00007637"/>
    </source>
</evidence>
<comment type="pathway">
    <text evidence="3 11">Carbohydrate metabolism; galactose metabolism.</text>
</comment>
<keyword evidence="14" id="KW-1185">Reference proteome</keyword>
<name>A0ABW1LAU3_9BACL</name>
<evidence type="ECO:0000256" key="10">
    <source>
        <dbReference type="ARBA" id="ARBA00023277"/>
    </source>
</evidence>
<dbReference type="Pfam" id="PF01370">
    <property type="entry name" value="Epimerase"/>
    <property type="match status" value="1"/>
</dbReference>
<feature type="domain" description="NAD-dependent epimerase/dehydratase" evidence="12">
    <location>
        <begin position="3"/>
        <end position="252"/>
    </location>
</feature>
<sequence length="326" mass="35728">MSILVCGGAGYIGSHTVKELIGNYEVVVLDNLSTGYPFLLDDNVTFVNGDLGDEAVLDFVFTTYKIDAVFHFAANSLVGESVEKPLIYYGNNVSATITLLKKMVEYGVGKFIFSSTAATYGIPNTEMITEETATNPINPYGRSKLMVEHILADVALVHDLQYVVLRYFNAAGAHKSGEIGESHEPESHLIPIVLQHLLGQREKISVFGTDYETADGTCVRDYIHVTDLANAHVLAYEGLVSGDISNEIYNLGNGAGYSVQEIIEVCEKVSKKSAVVEYADRRPGDPAVLVASSDKITKALGWKPKYQLQEIIESAWRWHSNEKPGK</sequence>
<dbReference type="Gene3D" id="3.90.25.10">
    <property type="entry name" value="UDP-galactose 4-epimerase, domain 1"/>
    <property type="match status" value="1"/>
</dbReference>